<dbReference type="EMBL" id="LXLX01000050">
    <property type="protein sequence ID" value="OFD88258.1"/>
    <property type="molecule type" value="Genomic_DNA"/>
</dbReference>
<evidence type="ECO:0000313" key="4">
    <source>
        <dbReference type="Proteomes" id="UP000175835"/>
    </source>
</evidence>
<dbReference type="PANTHER" id="PTHR22916:SF3">
    <property type="entry name" value="UDP-GLCNAC:BETAGAL BETA-1,3-N-ACETYLGLUCOSAMINYLTRANSFERASE-LIKE PROTEIN 1"/>
    <property type="match status" value="1"/>
</dbReference>
<dbReference type="Proteomes" id="UP000175835">
    <property type="component" value="Unassembled WGS sequence"/>
</dbReference>
<protein>
    <recommendedName>
        <fullName evidence="2">Glycosyltransferase 2-like domain-containing protein</fullName>
    </recommendedName>
</protein>
<gene>
    <name evidence="3" type="ORF">BWGOE11_53580</name>
</gene>
<dbReference type="CDD" id="cd00761">
    <property type="entry name" value="Glyco_tranf_GTA_type"/>
    <property type="match status" value="1"/>
</dbReference>
<comment type="similarity">
    <text evidence="1">Belongs to the glycosyltransferase 2 family.</text>
</comment>
<dbReference type="InterPro" id="IPR001173">
    <property type="entry name" value="Glyco_trans_2-like"/>
</dbReference>
<evidence type="ECO:0000259" key="2">
    <source>
        <dbReference type="Pfam" id="PF00535"/>
    </source>
</evidence>
<comment type="caution">
    <text evidence="3">The sequence shown here is derived from an EMBL/GenBank/DDBJ whole genome shotgun (WGS) entry which is preliminary data.</text>
</comment>
<dbReference type="PANTHER" id="PTHR22916">
    <property type="entry name" value="GLYCOSYLTRANSFERASE"/>
    <property type="match status" value="1"/>
</dbReference>
<dbReference type="GO" id="GO:0016758">
    <property type="term" value="F:hexosyltransferase activity"/>
    <property type="evidence" value="ECO:0007669"/>
    <property type="project" value="UniProtKB-ARBA"/>
</dbReference>
<reference evidence="3 4" key="1">
    <citation type="submission" date="2016-05" db="EMBL/GenBank/DDBJ databases">
        <title>Bacillus thuringiensis and Bacillus weihenstephanensis as novel biocontrol agents of wilt causing Verticillium species.</title>
        <authorList>
            <person name="Hollensteiner J."/>
            <person name="Wemheuer F."/>
            <person name="Harting R."/>
            <person name="Kolarzyk A."/>
            <person name="Diaz-Valerio S."/>
            <person name="Poehlein A."/>
            <person name="Brzuszkiewicz E."/>
            <person name="Nesemann K."/>
            <person name="Braus-Stromeyer S."/>
            <person name="Braus G."/>
            <person name="Daniel R."/>
            <person name="Liesegang H."/>
        </authorList>
    </citation>
    <scope>NUCLEOTIDE SEQUENCE [LARGE SCALE GENOMIC DNA]</scope>
    <source>
        <strain evidence="3 4">GOE11</strain>
    </source>
</reference>
<dbReference type="SUPFAM" id="SSF53448">
    <property type="entry name" value="Nucleotide-diphospho-sugar transferases"/>
    <property type="match status" value="1"/>
</dbReference>
<organism evidence="3 4">
    <name type="scientific">Bacillus mycoides</name>
    <dbReference type="NCBI Taxonomy" id="1405"/>
    <lineage>
        <taxon>Bacteria</taxon>
        <taxon>Bacillati</taxon>
        <taxon>Bacillota</taxon>
        <taxon>Bacilli</taxon>
        <taxon>Bacillales</taxon>
        <taxon>Bacillaceae</taxon>
        <taxon>Bacillus</taxon>
        <taxon>Bacillus cereus group</taxon>
    </lineage>
</organism>
<name>A0A1E8BGJ9_BACMY</name>
<dbReference type="Pfam" id="PF00535">
    <property type="entry name" value="Glycos_transf_2"/>
    <property type="match status" value="1"/>
</dbReference>
<accession>A0A1E8BGJ9</accession>
<evidence type="ECO:0000256" key="1">
    <source>
        <dbReference type="ARBA" id="ARBA00006739"/>
    </source>
</evidence>
<sequence length="387" mass="45602">MKKPLVSVILPIYNVEMYIEECLNSLVNQTIGIENLEVIMVNDCSTDSTKSIMDKYSKMYSNFISIHLEKNTGSPSTPKNIGVERATGEYLIFLDPDDYVPKDAYEKLYTYAQTYKSDFVMGSLVRFNSQKQWKQPQLNTSMLQRYHRNIKIEEKPEFLSVLGYLVNKLIKTSFFKKHKIQFNPSIKLGEDFIICNQLMLLAKRFSYIPENVYFYRMRDEEEENSLTQLEPYEAISNFVVADNIIFGNFGNLQKMDMYKNSNLQTVQSIIYRLNDEFLTLSTKEQIEIINLARPTLLRFDNEFLEELIEFDRGLIKFFKEGNLENIILYIELKVKRNEAFQAQRELQIASTELNRIFNSKYWKVTKPFRKVRAKLTLKMKKLVLVSK</sequence>
<dbReference type="InterPro" id="IPR029044">
    <property type="entry name" value="Nucleotide-diphossugar_trans"/>
</dbReference>
<evidence type="ECO:0000313" key="3">
    <source>
        <dbReference type="EMBL" id="OFD88258.1"/>
    </source>
</evidence>
<feature type="domain" description="Glycosyltransferase 2-like" evidence="2">
    <location>
        <begin position="7"/>
        <end position="148"/>
    </location>
</feature>
<proteinExistence type="inferred from homology"/>
<dbReference type="AlphaFoldDB" id="A0A1E8BGJ9"/>
<dbReference type="PATRIC" id="fig|86662.28.peg.5502"/>
<dbReference type="Gene3D" id="3.90.550.10">
    <property type="entry name" value="Spore Coat Polysaccharide Biosynthesis Protein SpsA, Chain A"/>
    <property type="match status" value="1"/>
</dbReference>
<dbReference type="RefSeq" id="WP_070147022.1">
    <property type="nucleotide sequence ID" value="NZ_LXLX01000050.1"/>
</dbReference>